<dbReference type="Proteomes" id="UP000299102">
    <property type="component" value="Unassembled WGS sequence"/>
</dbReference>
<proteinExistence type="predicted"/>
<sequence length="103" mass="11382">MLHPCPAECQRDIVTVISDKVPGSMMYRIIIFLATVALASAQLTAQKNVAPELRECYSNVTLINRNNLPPTSIQVLIDLIQNIEDNPSVNVGLREMAVLLLHT</sequence>
<reference evidence="1 2" key="1">
    <citation type="journal article" date="2019" name="Commun. Biol.">
        <title>The bagworm genome reveals a unique fibroin gene that provides high tensile strength.</title>
        <authorList>
            <person name="Kono N."/>
            <person name="Nakamura H."/>
            <person name="Ohtoshi R."/>
            <person name="Tomita M."/>
            <person name="Numata K."/>
            <person name="Arakawa K."/>
        </authorList>
    </citation>
    <scope>NUCLEOTIDE SEQUENCE [LARGE SCALE GENOMIC DNA]</scope>
</reference>
<evidence type="ECO:0000313" key="1">
    <source>
        <dbReference type="EMBL" id="GBP39811.1"/>
    </source>
</evidence>
<evidence type="ECO:0000313" key="2">
    <source>
        <dbReference type="Proteomes" id="UP000299102"/>
    </source>
</evidence>
<dbReference type="OrthoDB" id="10256829at2759"/>
<gene>
    <name evidence="1" type="ORF">EVAR_88313_1</name>
</gene>
<dbReference type="AlphaFoldDB" id="A0A4C1VME8"/>
<name>A0A4C1VME8_EUMVA</name>
<organism evidence="1 2">
    <name type="scientific">Eumeta variegata</name>
    <name type="common">Bagworm moth</name>
    <name type="synonym">Eumeta japonica</name>
    <dbReference type="NCBI Taxonomy" id="151549"/>
    <lineage>
        <taxon>Eukaryota</taxon>
        <taxon>Metazoa</taxon>
        <taxon>Ecdysozoa</taxon>
        <taxon>Arthropoda</taxon>
        <taxon>Hexapoda</taxon>
        <taxon>Insecta</taxon>
        <taxon>Pterygota</taxon>
        <taxon>Neoptera</taxon>
        <taxon>Endopterygota</taxon>
        <taxon>Lepidoptera</taxon>
        <taxon>Glossata</taxon>
        <taxon>Ditrysia</taxon>
        <taxon>Tineoidea</taxon>
        <taxon>Psychidae</taxon>
        <taxon>Oiketicinae</taxon>
        <taxon>Eumeta</taxon>
    </lineage>
</organism>
<comment type="caution">
    <text evidence="1">The sequence shown here is derived from an EMBL/GenBank/DDBJ whole genome shotgun (WGS) entry which is preliminary data.</text>
</comment>
<dbReference type="EMBL" id="BGZK01000371">
    <property type="protein sequence ID" value="GBP39811.1"/>
    <property type="molecule type" value="Genomic_DNA"/>
</dbReference>
<protein>
    <submittedName>
        <fullName evidence="1">Uncharacterized protein</fullName>
    </submittedName>
</protein>
<accession>A0A4C1VME8</accession>
<keyword evidence="2" id="KW-1185">Reference proteome</keyword>